<evidence type="ECO:0000256" key="1">
    <source>
        <dbReference type="SAM" id="SignalP"/>
    </source>
</evidence>
<sequence length="125" mass="14330">MRSIVLASIVTFFAAFFSRSYAVEKTYLVSLRKAEFLKIVDCISKSRDPVLCQKYAVCEKELPPRIFAAHQKCQKEFVGVETLRCLKHAPLFKSPEIPAKIFDCILHTVKKLHPVEKPAMIKFEV</sequence>
<feature type="non-terminal residue" evidence="2">
    <location>
        <position position="125"/>
    </location>
</feature>
<organism evidence="2 3">
    <name type="scientific">Stegodyphus mimosarum</name>
    <name type="common">African social velvet spider</name>
    <dbReference type="NCBI Taxonomy" id="407821"/>
    <lineage>
        <taxon>Eukaryota</taxon>
        <taxon>Metazoa</taxon>
        <taxon>Ecdysozoa</taxon>
        <taxon>Arthropoda</taxon>
        <taxon>Chelicerata</taxon>
        <taxon>Arachnida</taxon>
        <taxon>Araneae</taxon>
        <taxon>Araneomorphae</taxon>
        <taxon>Entelegynae</taxon>
        <taxon>Eresoidea</taxon>
        <taxon>Eresidae</taxon>
        <taxon>Stegodyphus</taxon>
    </lineage>
</organism>
<evidence type="ECO:0000313" key="3">
    <source>
        <dbReference type="Proteomes" id="UP000054359"/>
    </source>
</evidence>
<name>A0A087V062_STEMI</name>
<feature type="chain" id="PRO_5001831049" evidence="1">
    <location>
        <begin position="23"/>
        <end position="125"/>
    </location>
</feature>
<feature type="signal peptide" evidence="1">
    <location>
        <begin position="1"/>
        <end position="22"/>
    </location>
</feature>
<reference evidence="2 3" key="1">
    <citation type="submission" date="2013-11" db="EMBL/GenBank/DDBJ databases">
        <title>Genome sequencing of Stegodyphus mimosarum.</title>
        <authorList>
            <person name="Bechsgaard J."/>
        </authorList>
    </citation>
    <scope>NUCLEOTIDE SEQUENCE [LARGE SCALE GENOMIC DNA]</scope>
</reference>
<dbReference type="OMA" id="RIFAAHQ"/>
<keyword evidence="1" id="KW-0732">Signal</keyword>
<dbReference type="Proteomes" id="UP000054359">
    <property type="component" value="Unassembled WGS sequence"/>
</dbReference>
<gene>
    <name evidence="2" type="ORF">X975_19508</name>
</gene>
<dbReference type="OrthoDB" id="6420688at2759"/>
<dbReference type="AlphaFoldDB" id="A0A087V062"/>
<accession>A0A087V062</accession>
<proteinExistence type="predicted"/>
<protein>
    <submittedName>
        <fullName evidence="2">Uncharacterized protein</fullName>
    </submittedName>
</protein>
<dbReference type="EMBL" id="KK122569">
    <property type="protein sequence ID" value="KFM83001.1"/>
    <property type="molecule type" value="Genomic_DNA"/>
</dbReference>
<keyword evidence="3" id="KW-1185">Reference proteome</keyword>
<evidence type="ECO:0000313" key="2">
    <source>
        <dbReference type="EMBL" id="KFM83001.1"/>
    </source>
</evidence>